<dbReference type="InterPro" id="IPR050807">
    <property type="entry name" value="TransReg_Diox_bact_type"/>
</dbReference>
<reference evidence="3" key="1">
    <citation type="submission" date="2015-10" db="EMBL/GenBank/DDBJ databases">
        <authorList>
            <person name="Gilbert D.G."/>
        </authorList>
    </citation>
    <scope>NUCLEOTIDE SEQUENCE</scope>
    <source>
        <strain evidence="3">3c6</strain>
    </source>
</reference>
<dbReference type="InterPro" id="IPR001387">
    <property type="entry name" value="Cro/C1-type_HTH"/>
</dbReference>
<accession>A0A0U5JJY5</accession>
<evidence type="ECO:0000313" key="3">
    <source>
        <dbReference type="EMBL" id="CUR38226.1"/>
    </source>
</evidence>
<dbReference type="SMART" id="SM00530">
    <property type="entry name" value="HTH_XRE"/>
    <property type="match status" value="1"/>
</dbReference>
<protein>
    <recommendedName>
        <fullName evidence="2">HTH cro/C1-type domain-containing protein</fullName>
    </recommendedName>
</protein>
<keyword evidence="1" id="KW-0238">DNA-binding</keyword>
<organism evidence="3">
    <name type="scientific">Limosilactobacillus reuteri</name>
    <name type="common">Lactobacillus reuteri</name>
    <dbReference type="NCBI Taxonomy" id="1598"/>
    <lineage>
        <taxon>Bacteria</taxon>
        <taxon>Bacillati</taxon>
        <taxon>Bacillota</taxon>
        <taxon>Bacilli</taxon>
        <taxon>Lactobacillales</taxon>
        <taxon>Lactobacillaceae</taxon>
        <taxon>Limosilactobacillus</taxon>
    </lineage>
</organism>
<dbReference type="GO" id="GO:0003677">
    <property type="term" value="F:DNA binding"/>
    <property type="evidence" value="ECO:0007669"/>
    <property type="project" value="UniProtKB-KW"/>
</dbReference>
<dbReference type="SUPFAM" id="SSF47413">
    <property type="entry name" value="lambda repressor-like DNA-binding domains"/>
    <property type="match status" value="1"/>
</dbReference>
<dbReference type="GO" id="GO:0005829">
    <property type="term" value="C:cytosol"/>
    <property type="evidence" value="ECO:0007669"/>
    <property type="project" value="TreeGrafter"/>
</dbReference>
<dbReference type="InterPro" id="IPR010982">
    <property type="entry name" value="Lambda_DNA-bd_dom_sf"/>
</dbReference>
<dbReference type="PANTHER" id="PTHR46797">
    <property type="entry name" value="HTH-TYPE TRANSCRIPTIONAL REGULATOR"/>
    <property type="match status" value="1"/>
</dbReference>
<dbReference type="AlphaFoldDB" id="A0A0U5JJY5"/>
<gene>
    <name evidence="3" type="ORF">LRLP16767_LR3C6_00178</name>
</gene>
<dbReference type="GO" id="GO:0003700">
    <property type="term" value="F:DNA-binding transcription factor activity"/>
    <property type="evidence" value="ECO:0007669"/>
    <property type="project" value="TreeGrafter"/>
</dbReference>
<dbReference type="Gene3D" id="1.10.260.40">
    <property type="entry name" value="lambda repressor-like DNA-binding domains"/>
    <property type="match status" value="1"/>
</dbReference>
<dbReference type="PANTHER" id="PTHR46797:SF24">
    <property type="entry name" value="DNA-BINDING PHAGE PROTEIN"/>
    <property type="match status" value="1"/>
</dbReference>
<name>A0A0U5JJY5_LIMRT</name>
<sequence length="121" mass="13807">MNEIGVNISRRRHNLNMTQEELANATDLSTNYVSRLEHGEVEYIRAVTLYKIAKGLKTTMEKLIDSNANQQHTRGYYQSTLINLLDQIDEEKAEEISKSVLDLVNSNIVIHNSSEKNSQSK</sequence>
<dbReference type="Pfam" id="PF13443">
    <property type="entry name" value="HTH_26"/>
    <property type="match status" value="1"/>
</dbReference>
<feature type="domain" description="HTH cro/C1-type" evidence="2">
    <location>
        <begin position="8"/>
        <end position="63"/>
    </location>
</feature>
<dbReference type="PROSITE" id="PS50943">
    <property type="entry name" value="HTH_CROC1"/>
    <property type="match status" value="1"/>
</dbReference>
<dbReference type="CDD" id="cd00093">
    <property type="entry name" value="HTH_XRE"/>
    <property type="match status" value="1"/>
</dbReference>
<proteinExistence type="predicted"/>
<dbReference type="EMBL" id="LN887317">
    <property type="protein sequence ID" value="CUR38226.1"/>
    <property type="molecule type" value="Genomic_DNA"/>
</dbReference>
<evidence type="ECO:0000259" key="2">
    <source>
        <dbReference type="PROSITE" id="PS50943"/>
    </source>
</evidence>
<evidence type="ECO:0000256" key="1">
    <source>
        <dbReference type="ARBA" id="ARBA00023125"/>
    </source>
</evidence>